<dbReference type="InterPro" id="IPR002502">
    <property type="entry name" value="Amidase_domain"/>
</dbReference>
<keyword evidence="3" id="KW-0378">Hydrolase</keyword>
<dbReference type="SUPFAM" id="SSF55846">
    <property type="entry name" value="N-acetylmuramoyl-L-alanine amidase-like"/>
    <property type="match status" value="1"/>
</dbReference>
<feature type="chain" id="PRO_5045354157" description="N-acetylmuramoyl-L-alanine amidase" evidence="6">
    <location>
        <begin position="33"/>
        <end position="711"/>
    </location>
</feature>
<feature type="region of interest" description="Disordered" evidence="5">
    <location>
        <begin position="101"/>
        <end position="123"/>
    </location>
</feature>
<evidence type="ECO:0000256" key="3">
    <source>
        <dbReference type="ARBA" id="ARBA00022801"/>
    </source>
</evidence>
<feature type="compositionally biased region" description="Basic and acidic residues" evidence="5">
    <location>
        <begin position="105"/>
        <end position="120"/>
    </location>
</feature>
<feature type="domain" description="N-acetylmuramoyl-L-alanine amidase" evidence="7">
    <location>
        <begin position="309"/>
        <end position="450"/>
    </location>
</feature>
<dbReference type="PANTHER" id="PTHR30417">
    <property type="entry name" value="N-ACETYLMURAMOYL-L-ALANINE AMIDASE AMID"/>
    <property type="match status" value="1"/>
</dbReference>
<dbReference type="Gene3D" id="3.40.80.10">
    <property type="entry name" value="Peptidoglycan recognition protein-like"/>
    <property type="match status" value="1"/>
</dbReference>
<protein>
    <recommendedName>
        <fullName evidence="2">N-acetylmuramoyl-L-alanine amidase</fullName>
        <ecNumber evidence="2">3.5.1.28</ecNumber>
    </recommendedName>
</protein>
<dbReference type="SMART" id="SM00644">
    <property type="entry name" value="Ami_2"/>
    <property type="match status" value="1"/>
</dbReference>
<organism evidence="8 9">
    <name type="scientific">Kitasatospora nipponensis</name>
    <dbReference type="NCBI Taxonomy" id="258049"/>
    <lineage>
        <taxon>Bacteria</taxon>
        <taxon>Bacillati</taxon>
        <taxon>Actinomycetota</taxon>
        <taxon>Actinomycetes</taxon>
        <taxon>Kitasatosporales</taxon>
        <taxon>Streptomycetaceae</taxon>
        <taxon>Kitasatospora</taxon>
    </lineage>
</organism>
<dbReference type="Proteomes" id="UP001500037">
    <property type="component" value="Unassembled WGS sequence"/>
</dbReference>
<evidence type="ECO:0000259" key="7">
    <source>
        <dbReference type="SMART" id="SM00644"/>
    </source>
</evidence>
<dbReference type="InterPro" id="IPR023346">
    <property type="entry name" value="Lysozyme-like_dom_sf"/>
</dbReference>
<evidence type="ECO:0000256" key="4">
    <source>
        <dbReference type="ARBA" id="ARBA00023316"/>
    </source>
</evidence>
<accession>A0ABN1T9B2</accession>
<dbReference type="RefSeq" id="WP_344447010.1">
    <property type="nucleotide sequence ID" value="NZ_BAAALF010000348.1"/>
</dbReference>
<feature type="signal peptide" evidence="6">
    <location>
        <begin position="1"/>
        <end position="32"/>
    </location>
</feature>
<dbReference type="InterPro" id="IPR051206">
    <property type="entry name" value="NAMLAA_amidase_2"/>
</dbReference>
<dbReference type="Gene3D" id="1.10.530.10">
    <property type="match status" value="1"/>
</dbReference>
<keyword evidence="6" id="KW-0732">Signal</keyword>
<evidence type="ECO:0000256" key="2">
    <source>
        <dbReference type="ARBA" id="ARBA00011901"/>
    </source>
</evidence>
<dbReference type="EC" id="3.5.1.28" evidence="2"/>
<keyword evidence="4" id="KW-0961">Cell wall biogenesis/degradation</keyword>
<comment type="caution">
    <text evidence="8">The sequence shown here is derived from an EMBL/GenBank/DDBJ whole genome shotgun (WGS) entry which is preliminary data.</text>
</comment>
<reference evidence="8 9" key="1">
    <citation type="journal article" date="2019" name="Int. J. Syst. Evol. Microbiol.">
        <title>The Global Catalogue of Microorganisms (GCM) 10K type strain sequencing project: providing services to taxonomists for standard genome sequencing and annotation.</title>
        <authorList>
            <consortium name="The Broad Institute Genomics Platform"/>
            <consortium name="The Broad Institute Genome Sequencing Center for Infectious Disease"/>
            <person name="Wu L."/>
            <person name="Ma J."/>
        </authorList>
    </citation>
    <scope>NUCLEOTIDE SEQUENCE [LARGE SCALE GENOMIC DNA]</scope>
    <source>
        <strain evidence="8 9">JCM 13004</strain>
    </source>
</reference>
<evidence type="ECO:0000256" key="1">
    <source>
        <dbReference type="ARBA" id="ARBA00001561"/>
    </source>
</evidence>
<dbReference type="SUPFAM" id="SSF53955">
    <property type="entry name" value="Lysozyme-like"/>
    <property type="match status" value="1"/>
</dbReference>
<dbReference type="CDD" id="cd06583">
    <property type="entry name" value="PGRP"/>
    <property type="match status" value="1"/>
</dbReference>
<keyword evidence="9" id="KW-1185">Reference proteome</keyword>
<dbReference type="EMBL" id="BAAALF010000348">
    <property type="protein sequence ID" value="GAA1069767.1"/>
    <property type="molecule type" value="Genomic_DNA"/>
</dbReference>
<name>A0ABN1T9B2_9ACTN</name>
<evidence type="ECO:0000313" key="8">
    <source>
        <dbReference type="EMBL" id="GAA1069767.1"/>
    </source>
</evidence>
<evidence type="ECO:0000313" key="9">
    <source>
        <dbReference type="Proteomes" id="UP001500037"/>
    </source>
</evidence>
<evidence type="ECO:0000256" key="6">
    <source>
        <dbReference type="SAM" id="SignalP"/>
    </source>
</evidence>
<proteinExistence type="predicted"/>
<comment type="catalytic activity">
    <reaction evidence="1">
        <text>Hydrolyzes the link between N-acetylmuramoyl residues and L-amino acid residues in certain cell-wall glycopeptides.</text>
        <dbReference type="EC" id="3.5.1.28"/>
    </reaction>
</comment>
<dbReference type="InterPro" id="IPR036505">
    <property type="entry name" value="Amidase/PGRP_sf"/>
</dbReference>
<dbReference type="Pfam" id="PF01510">
    <property type="entry name" value="Amidase_2"/>
    <property type="match status" value="1"/>
</dbReference>
<sequence>MPISPLSVRPRLRGLPALVVAAGLTVATAAPATTAAASAAPPADLLQRQFASAAAEFGVPQAVLLALSYQETRWEDHHGEPSTTGNYGVLGLTQVDPAAVAGDGSAERDGRGEGPGEGRPVRPVATTAVGGTVRCADSAALLTLDASAELINRAAAELRTDSAQNIRGGAALLARYRRTAGSWYQAVARFGAAGSQSSGPGTGDRAAGRLLAERVFTTVRGGVSRTTLDGHRITLPADPALASAERAAEGPVAAPSAPVGSPVAVPSAGPAPVPSAVVSPECPSDLGCDVHPAAYALTDPRDPTSFGNYNPADRPADGQAIRFIVIHDTEGSYDGSIAAFQDPEQQACAHYLVRSADGHVTQLVRTQDIAWHAGNKSVNMHSIGIEHEGYALPKDRPTWYSEQLYQSSAELVRYLAARFGVPLDRQHVIGHDDVPGPTQASQSGMHWDPGTFWDWGHYLDLLNAPIGPGDAGDPRAGDVVTIAPAFDASNEPPVGSVTARPENFVYLRTRPADDAPLIDGGGTAASDWSDKAVTGTGYVVAGQQGEWTAIWYDGQQAWFHNAGGRSARLERRAVAANVAAAGAAFTHLGQLAQLAGVAGPAGAGARTVLTPRAGLATIPVYGRAYPESAAYARYPAITAPEVVALRATIPAGQAYLAADDVPERADFFYDRNIDGDAPDDRTLVVGQDTYYPIRYNHRLAYLRASDVQPAG</sequence>
<gene>
    <name evidence="8" type="ORF">GCM10009665_77410</name>
</gene>
<dbReference type="PANTHER" id="PTHR30417:SF1">
    <property type="entry name" value="N-ACETYLMURAMOYL-L-ALANINE AMIDASE AMID"/>
    <property type="match status" value="1"/>
</dbReference>
<evidence type="ECO:0000256" key="5">
    <source>
        <dbReference type="SAM" id="MobiDB-lite"/>
    </source>
</evidence>